<feature type="compositionally biased region" description="Polar residues" evidence="7">
    <location>
        <begin position="1652"/>
        <end position="1665"/>
    </location>
</feature>
<keyword evidence="6" id="KW-0131">Cell cycle</keyword>
<feature type="compositionally biased region" description="Low complexity" evidence="7">
    <location>
        <begin position="1"/>
        <end position="10"/>
    </location>
</feature>
<dbReference type="GO" id="GO:0140445">
    <property type="term" value="C:chromosome, telomeric repeat region"/>
    <property type="evidence" value="ECO:0007669"/>
    <property type="project" value="TreeGrafter"/>
</dbReference>
<feature type="region of interest" description="Disordered" evidence="7">
    <location>
        <begin position="1486"/>
        <end position="1703"/>
    </location>
</feature>
<dbReference type="SUPFAM" id="SSF48371">
    <property type="entry name" value="ARM repeat"/>
    <property type="match status" value="1"/>
</dbReference>
<sequence length="1754" mass="193936">MASSAAAASSTNILTSLPARPPTPPREASHDVDVSLRSVVLGRSQAFDPRRSLQTPPNAHSPASSAATGSNPSSTRMRKKVEWSNHTEYKDPPEYRDGGRPNKSSPLCAATPRSLKPIKGILKPSSSPNPLASSLGVQLDGTAVQPNIIEMLDSTIKQLAGSDRDSRLDAYVMLARALKTSNNLPDRVALQDKMSLFMQFIQRDITSKNENGTLDTSLVNHALTLLATFLHFPAIASTLNSDFGVFIIDHSIRSFEDSTMPKDVVRHLMQVVAFQSFSAKVMAPDRVGRLLVALHKIEDHLKGKSIVMSRLHIYKRLVKQSRTCMATHSDWLKDMFTDMLSTVKDIRCQAVSLGAEAGFALRSDKLLFRKAAEIFKATNDDETYIDFYIKRLQGMLKEKQTSSAVPQIWSVVILFLRCPLDRWQYYSPWLILVQSAFNMTDGVTKQEANYAWNRYVYLSLLDSKMSSKAIGTLCQPLLSQLRRKTSIKQQEEAMKLRRVVIGGVCSLYYFAFAQGTDKYPNEVIWDAAIQPIMTQLISLDGNPDVPGDCMMQAARMLVGLLDVSTPRPGRNLDRILDTTPLRPEELLPIDSKWVRRNCDKVLQAVGPILEKKFADLANTESLVFRLWQALVSSVGAASVKDVKVSDDTAKFFARSFGLLSKVWSKGFGGDDGSANAKLLPSVTHFIQLMAGKIGVLPFTEKKLSMGVANTFEPVATPSQRLDKNEKTHGTVRTPLHHLFSMLCSTPPDCADDEDLANLFQSVFEPFFKVRSNDKSRVDLARELIQLLPRNSPTPFGPWLLAAEYMRLSLDSSPTGSAPGASGSEKLLGPIYRELVSLLERGLTCHPSLPITHWKSLFDLVSTNVLQEFGDAGRALVVTEPLAKAVLDNSSSSAAPSSMTIQAMTMLFDSAKLPRDRHALESARLRLWGAPPPPPVGKAGSSDPFDNLYRLFNHIMELFYDKYTDIEAHAEVDAFVGSVEKFFDRCLSQAGIKTISRMQPGLCSWVQDEKTQLRMSDKSSICRTLRQLWDRVCIELTSHGRLEKKDFDQIEPLLTAAFKSKDSFILSRAADVWNAAVKDDEKAECSDSLLSIVSSLRSRVDLIVPGADPSSGDFGAQAPPFIGHLDDQSFVAISSASSRHDSNQGVTPVVPVSKRPATRKRRMELTPEVREKPGKSKSAPRLRHDDSQMQFAPIAPSSPQHDESQHLTDRQKEVRERQRENAALYPHIRPSSPAGFLEAAPNKSEGAETADNERLARDTTPKRNTSFDELISSTPTPRRGQVLPMDDANDPPSSPPLPRPYPLLSQIQSRSRANSSLENWEFSSPTGSPVASHQQHTATREDEPAPPALTDEVSQPRACRAAKRQRRAAARERATARVIPSSLTDDEQRATESQRKGKTTPVPEDPPATPPRRHLALPSQIQETPKSGEDEFVDARSNPERSPSPPQPEVSVRDGRSRDGAKDTSFALSEGEERSMVNLVVELESRRYELPITEGDSSPPKNVPEDIEMNGCITVEADLSSPPGPTTRSGSKRSASLVIPSTPAGPTDREAEGRAKRKRKRGGQRHAEGRAKRRRSAETEDGQQPEDLPKTNSPAPRQDNRMETRRSSRKRKQRTAGASNVKAGELQVDKEAVSEKRTEGPDAEDTEEELRSQLATESFAASQQCHSHADEGPTKSTGPANATLVRTTDAEPREEHADGGDEALPIMETLRSGLDQLRNAALTRDRVYEMETVLMDLKRELYEAERRGREEKESA</sequence>
<accession>A0A2S4L071</accession>
<feature type="compositionally biased region" description="Basic and acidic residues" evidence="7">
    <location>
        <begin position="80"/>
        <end position="100"/>
    </location>
</feature>
<feature type="region of interest" description="Disordered" evidence="7">
    <location>
        <begin position="1"/>
        <end position="111"/>
    </location>
</feature>
<dbReference type="PANTHER" id="PTHR22928:SF3">
    <property type="entry name" value="TELOMERE-ASSOCIATED PROTEIN RIF1"/>
    <property type="match status" value="1"/>
</dbReference>
<feature type="compositionally biased region" description="Basic and acidic residues" evidence="7">
    <location>
        <begin position="1687"/>
        <end position="1698"/>
    </location>
</feature>
<evidence type="ECO:0000256" key="3">
    <source>
        <dbReference type="ARBA" id="ARBA00022454"/>
    </source>
</evidence>
<proteinExistence type="predicted"/>
<feature type="compositionally biased region" description="Basic and acidic residues" evidence="7">
    <location>
        <begin position="1626"/>
        <end position="1639"/>
    </location>
</feature>
<keyword evidence="5" id="KW-0539">Nucleus</keyword>
<feature type="compositionally biased region" description="Polar residues" evidence="7">
    <location>
        <begin position="1673"/>
        <end position="1685"/>
    </location>
</feature>
<feature type="compositionally biased region" description="Basic and acidic residues" evidence="7">
    <location>
        <begin position="1199"/>
        <end position="1219"/>
    </location>
</feature>
<evidence type="ECO:0000256" key="6">
    <source>
        <dbReference type="ARBA" id="ARBA00023306"/>
    </source>
</evidence>
<evidence type="ECO:0000313" key="10">
    <source>
        <dbReference type="Proteomes" id="UP000237481"/>
    </source>
</evidence>
<keyword evidence="10" id="KW-1185">Reference proteome</keyword>
<feature type="compositionally biased region" description="Basic and acidic residues" evidence="7">
    <location>
        <begin position="1450"/>
        <end position="1461"/>
    </location>
</feature>
<evidence type="ECO:0000256" key="2">
    <source>
        <dbReference type="ARBA" id="ARBA00004574"/>
    </source>
</evidence>
<organism evidence="9 10">
    <name type="scientific">Tolypocladium paradoxum</name>
    <dbReference type="NCBI Taxonomy" id="94208"/>
    <lineage>
        <taxon>Eukaryota</taxon>
        <taxon>Fungi</taxon>
        <taxon>Dikarya</taxon>
        <taxon>Ascomycota</taxon>
        <taxon>Pezizomycotina</taxon>
        <taxon>Sordariomycetes</taxon>
        <taxon>Hypocreomycetidae</taxon>
        <taxon>Hypocreales</taxon>
        <taxon>Ophiocordycipitaceae</taxon>
        <taxon>Tolypocladium</taxon>
    </lineage>
</organism>
<feature type="compositionally biased region" description="Basic and acidic residues" evidence="7">
    <location>
        <begin position="1425"/>
        <end position="1438"/>
    </location>
</feature>
<dbReference type="Proteomes" id="UP000237481">
    <property type="component" value="Unassembled WGS sequence"/>
</dbReference>
<evidence type="ECO:0000256" key="1">
    <source>
        <dbReference type="ARBA" id="ARBA00004123"/>
    </source>
</evidence>
<evidence type="ECO:0000256" key="5">
    <source>
        <dbReference type="ARBA" id="ARBA00023242"/>
    </source>
</evidence>
<dbReference type="EMBL" id="PKSG01000404">
    <property type="protein sequence ID" value="POR35795.1"/>
    <property type="molecule type" value="Genomic_DNA"/>
</dbReference>
<evidence type="ECO:0000259" key="8">
    <source>
        <dbReference type="Pfam" id="PF12231"/>
    </source>
</evidence>
<dbReference type="OrthoDB" id="5399929at2759"/>
<feature type="compositionally biased region" description="Polar residues" evidence="7">
    <location>
        <begin position="1305"/>
        <end position="1336"/>
    </location>
</feature>
<dbReference type="STRING" id="94208.A0A2S4L071"/>
<gene>
    <name evidence="9" type="ORF">TPAR_04009</name>
</gene>
<feature type="region of interest" description="Disordered" evidence="7">
    <location>
        <begin position="1134"/>
        <end position="1474"/>
    </location>
</feature>
<feature type="compositionally biased region" description="Basic and acidic residues" evidence="7">
    <location>
        <begin position="1250"/>
        <end position="1260"/>
    </location>
</feature>
<feature type="domain" description="Telomere-associated protein Rif1 N-terminal" evidence="8">
    <location>
        <begin position="159"/>
        <end position="528"/>
    </location>
</feature>
<dbReference type="InterPro" id="IPR016024">
    <property type="entry name" value="ARM-type_fold"/>
</dbReference>
<protein>
    <submittedName>
        <fullName evidence="9">Telomere length regulator protein rif1</fullName>
    </submittedName>
</protein>
<feature type="compositionally biased region" description="Low complexity" evidence="7">
    <location>
        <begin position="56"/>
        <end position="67"/>
    </location>
</feature>
<feature type="compositionally biased region" description="Basic and acidic residues" evidence="7">
    <location>
        <begin position="1385"/>
        <end position="1394"/>
    </location>
</feature>
<feature type="compositionally biased region" description="Basic residues" evidence="7">
    <location>
        <begin position="1554"/>
        <end position="1563"/>
    </location>
</feature>
<dbReference type="Pfam" id="PF12231">
    <property type="entry name" value="Rif1_N"/>
    <property type="match status" value="1"/>
</dbReference>
<evidence type="ECO:0000313" key="9">
    <source>
        <dbReference type="EMBL" id="POR35795.1"/>
    </source>
</evidence>
<dbReference type="GO" id="GO:0005634">
    <property type="term" value="C:nucleus"/>
    <property type="evidence" value="ECO:0007669"/>
    <property type="project" value="UniProtKB-SubCell"/>
</dbReference>
<dbReference type="GO" id="GO:0000723">
    <property type="term" value="P:telomere maintenance"/>
    <property type="evidence" value="ECO:0007669"/>
    <property type="project" value="TreeGrafter"/>
</dbReference>
<feature type="compositionally biased region" description="Pro residues" evidence="7">
    <location>
        <begin position="1291"/>
        <end position="1300"/>
    </location>
</feature>
<dbReference type="InterPro" id="IPR022031">
    <property type="entry name" value="Rif1_N"/>
</dbReference>
<name>A0A2S4L071_9HYPO</name>
<evidence type="ECO:0000256" key="4">
    <source>
        <dbReference type="ARBA" id="ARBA00022895"/>
    </source>
</evidence>
<evidence type="ECO:0000256" key="7">
    <source>
        <dbReference type="SAM" id="MobiDB-lite"/>
    </source>
</evidence>
<reference evidence="9 10" key="1">
    <citation type="submission" date="2018-01" db="EMBL/GenBank/DDBJ databases">
        <title>Harnessing the power of phylogenomics to disentangle the directionality and signatures of interkingdom host jumping in the parasitic fungal genus Tolypocladium.</title>
        <authorList>
            <person name="Quandt C.A."/>
            <person name="Patterson W."/>
            <person name="Spatafora J.W."/>
        </authorList>
    </citation>
    <scope>NUCLEOTIDE SEQUENCE [LARGE SCALE GENOMIC DNA]</scope>
    <source>
        <strain evidence="9 10">NRBC 100945</strain>
    </source>
</reference>
<comment type="caution">
    <text evidence="9">The sequence shown here is derived from an EMBL/GenBank/DDBJ whole genome shotgun (WGS) entry which is preliminary data.</text>
</comment>
<keyword evidence="4" id="KW-0779">Telomere</keyword>
<feature type="compositionally biased region" description="Basic and acidic residues" evidence="7">
    <location>
        <begin position="1162"/>
        <end position="1173"/>
    </location>
</feature>
<comment type="subcellular location">
    <subcellularLocation>
        <location evidence="2">Chromosome</location>
        <location evidence="2">Telomere</location>
    </subcellularLocation>
    <subcellularLocation>
        <location evidence="1">Nucleus</location>
    </subcellularLocation>
</comment>
<keyword evidence="3" id="KW-0158">Chromosome</keyword>
<dbReference type="PANTHER" id="PTHR22928">
    <property type="entry name" value="TELOMERE-ASSOCIATED PROTEIN RIF1"/>
    <property type="match status" value="1"/>
</dbReference>